<keyword evidence="3" id="KW-1185">Reference proteome</keyword>
<proteinExistence type="predicted"/>
<dbReference type="Pfam" id="PF25019">
    <property type="entry name" value="LRR_R13L1-DRL21"/>
    <property type="match status" value="1"/>
</dbReference>
<organism evidence="2 3">
    <name type="scientific">Trema orientale</name>
    <name type="common">Charcoal tree</name>
    <name type="synonym">Celtis orientalis</name>
    <dbReference type="NCBI Taxonomy" id="63057"/>
    <lineage>
        <taxon>Eukaryota</taxon>
        <taxon>Viridiplantae</taxon>
        <taxon>Streptophyta</taxon>
        <taxon>Embryophyta</taxon>
        <taxon>Tracheophyta</taxon>
        <taxon>Spermatophyta</taxon>
        <taxon>Magnoliopsida</taxon>
        <taxon>eudicotyledons</taxon>
        <taxon>Gunneridae</taxon>
        <taxon>Pentapetalae</taxon>
        <taxon>rosids</taxon>
        <taxon>fabids</taxon>
        <taxon>Rosales</taxon>
        <taxon>Cannabaceae</taxon>
        <taxon>Trema</taxon>
    </lineage>
</organism>
<protein>
    <submittedName>
        <fullName evidence="2">LRR domain containing protein</fullName>
    </submittedName>
</protein>
<dbReference type="OrthoDB" id="1166019at2759"/>
<feature type="domain" description="R13L1/DRL21-like LRR repeat region" evidence="1">
    <location>
        <begin position="4"/>
        <end position="128"/>
    </location>
</feature>
<dbReference type="PANTHER" id="PTHR47186">
    <property type="entry name" value="LEUCINE-RICH REPEAT-CONTAINING PROTEIN 57"/>
    <property type="match status" value="1"/>
</dbReference>
<name>A0A2P5F443_TREOI</name>
<evidence type="ECO:0000313" key="3">
    <source>
        <dbReference type="Proteomes" id="UP000237000"/>
    </source>
</evidence>
<evidence type="ECO:0000313" key="2">
    <source>
        <dbReference type="EMBL" id="PON92558.1"/>
    </source>
</evidence>
<dbReference type="EMBL" id="JXTC01000064">
    <property type="protein sequence ID" value="PON92558.1"/>
    <property type="molecule type" value="Genomic_DNA"/>
</dbReference>
<dbReference type="STRING" id="63057.A0A2P5F443"/>
<dbReference type="SUPFAM" id="SSF52058">
    <property type="entry name" value="L domain-like"/>
    <property type="match status" value="1"/>
</dbReference>
<dbReference type="Proteomes" id="UP000237000">
    <property type="component" value="Unassembled WGS sequence"/>
</dbReference>
<accession>A0A2P5F443</accession>
<gene>
    <name evidence="2" type="ORF">TorRG33x02_116520</name>
</gene>
<comment type="caution">
    <text evidence="2">The sequence shown here is derived from an EMBL/GenBank/DDBJ whole genome shotgun (WGS) entry which is preliminary data.</text>
</comment>
<evidence type="ECO:0000259" key="1">
    <source>
        <dbReference type="Pfam" id="PF25019"/>
    </source>
</evidence>
<sequence length="191" mass="21793">MRLVDLNMLEHLQGFLCVRGIGNIEDAGDVEKAKLRNKQSLTDLKLNFSQDTEPHKTDHELEVLLDAFQPPPNLKYLQISTYNGATFPNWMVSLVNLRCLILFSCANCEFLPPLGRLPSLEILHMFHMDKVEKVGLEFLGVETGRKALGLATISPHVAALRLKLWWQFQSLFCSHDQVKHQVVQYCLIIQP</sequence>
<dbReference type="Gene3D" id="3.80.10.10">
    <property type="entry name" value="Ribonuclease Inhibitor"/>
    <property type="match status" value="1"/>
</dbReference>
<dbReference type="AlphaFoldDB" id="A0A2P5F443"/>
<dbReference type="InParanoid" id="A0A2P5F443"/>
<reference evidence="3" key="1">
    <citation type="submission" date="2016-06" db="EMBL/GenBank/DDBJ databases">
        <title>Parallel loss of symbiosis genes in relatives of nitrogen-fixing non-legume Parasponia.</title>
        <authorList>
            <person name="Van Velzen R."/>
            <person name="Holmer R."/>
            <person name="Bu F."/>
            <person name="Rutten L."/>
            <person name="Van Zeijl A."/>
            <person name="Liu W."/>
            <person name="Santuari L."/>
            <person name="Cao Q."/>
            <person name="Sharma T."/>
            <person name="Shen D."/>
            <person name="Roswanjaya Y."/>
            <person name="Wardhani T."/>
            <person name="Kalhor M.S."/>
            <person name="Jansen J."/>
            <person name="Van den Hoogen J."/>
            <person name="Gungor B."/>
            <person name="Hartog M."/>
            <person name="Hontelez J."/>
            <person name="Verver J."/>
            <person name="Yang W.-C."/>
            <person name="Schijlen E."/>
            <person name="Repin R."/>
            <person name="Schilthuizen M."/>
            <person name="Schranz E."/>
            <person name="Heidstra R."/>
            <person name="Miyata K."/>
            <person name="Fedorova E."/>
            <person name="Kohlen W."/>
            <person name="Bisseling T."/>
            <person name="Smit S."/>
            <person name="Geurts R."/>
        </authorList>
    </citation>
    <scope>NUCLEOTIDE SEQUENCE [LARGE SCALE GENOMIC DNA]</scope>
    <source>
        <strain evidence="3">cv. RG33-2</strain>
    </source>
</reference>
<dbReference type="InterPro" id="IPR056789">
    <property type="entry name" value="LRR_R13L1-DRL21"/>
</dbReference>
<dbReference type="InterPro" id="IPR032675">
    <property type="entry name" value="LRR_dom_sf"/>
</dbReference>
<dbReference type="PANTHER" id="PTHR47186:SF30">
    <property type="entry name" value="EF-HAND DOMAIN-CONTAINING PROTEIN"/>
    <property type="match status" value="1"/>
</dbReference>